<dbReference type="RefSeq" id="WP_019329406.1">
    <property type="nucleotide sequence ID" value="NZ_BAAASK010000029.1"/>
</dbReference>
<dbReference type="GeneID" id="91389417"/>
<dbReference type="SUPFAM" id="SSF46785">
    <property type="entry name" value="Winged helix' DNA-binding domain"/>
    <property type="match status" value="1"/>
</dbReference>
<name>A0ABN3TFL8_9ACTN</name>
<keyword evidence="2" id="KW-1185">Reference proteome</keyword>
<comment type="caution">
    <text evidence="1">The sequence shown here is derived from an EMBL/GenBank/DDBJ whole genome shotgun (WGS) entry which is preliminary data.</text>
</comment>
<dbReference type="InterPro" id="IPR036390">
    <property type="entry name" value="WH_DNA-bd_sf"/>
</dbReference>
<organism evidence="1 2">
    <name type="scientific">Streptomyces violaceolatus</name>
    <dbReference type="NCBI Taxonomy" id="67378"/>
    <lineage>
        <taxon>Bacteria</taxon>
        <taxon>Bacillati</taxon>
        <taxon>Actinomycetota</taxon>
        <taxon>Actinomycetes</taxon>
        <taxon>Kitasatosporales</taxon>
        <taxon>Streptomycetaceae</taxon>
        <taxon>Streptomyces</taxon>
        <taxon>Streptomyces violaceoruber group</taxon>
    </lineage>
</organism>
<protein>
    <recommendedName>
        <fullName evidence="3">MarR family transcriptional regulator</fullName>
    </recommendedName>
</protein>
<sequence length="105" mass="11517">MARNSPYPELEALQARISDLSHLKQNVLMTYAILGGLDNSVERTAAELAELIGVPAPHFSRARRELEAAGYLECTHTMGQVKFFRLGEAATARQVVVPLLNRPTG</sequence>
<evidence type="ECO:0000313" key="2">
    <source>
        <dbReference type="Proteomes" id="UP001499989"/>
    </source>
</evidence>
<accession>A0ABN3TFL8</accession>
<reference evidence="1 2" key="1">
    <citation type="journal article" date="2019" name="Int. J. Syst. Evol. Microbiol.">
        <title>The Global Catalogue of Microorganisms (GCM) 10K type strain sequencing project: providing services to taxonomists for standard genome sequencing and annotation.</title>
        <authorList>
            <consortium name="The Broad Institute Genomics Platform"/>
            <consortium name="The Broad Institute Genome Sequencing Center for Infectious Disease"/>
            <person name="Wu L."/>
            <person name="Ma J."/>
        </authorList>
    </citation>
    <scope>NUCLEOTIDE SEQUENCE [LARGE SCALE GENOMIC DNA]</scope>
    <source>
        <strain evidence="1 2">JCM 4531</strain>
    </source>
</reference>
<dbReference type="Proteomes" id="UP001499989">
    <property type="component" value="Unassembled WGS sequence"/>
</dbReference>
<evidence type="ECO:0008006" key="3">
    <source>
        <dbReference type="Google" id="ProtNLM"/>
    </source>
</evidence>
<gene>
    <name evidence="1" type="ORF">GCM10010310_66790</name>
</gene>
<evidence type="ECO:0000313" key="1">
    <source>
        <dbReference type="EMBL" id="GAA2699578.1"/>
    </source>
</evidence>
<dbReference type="EMBL" id="BAAASK010000029">
    <property type="protein sequence ID" value="GAA2699578.1"/>
    <property type="molecule type" value="Genomic_DNA"/>
</dbReference>
<proteinExistence type="predicted"/>